<dbReference type="SMART" id="SM00174">
    <property type="entry name" value="RHO"/>
    <property type="match status" value="1"/>
</dbReference>
<dbReference type="InterPro" id="IPR001806">
    <property type="entry name" value="Small_GTPase"/>
</dbReference>
<dbReference type="eggNOG" id="KOG0087">
    <property type="taxonomic scope" value="Eukaryota"/>
</dbReference>
<keyword evidence="1" id="KW-0547">Nucleotide-binding</keyword>
<keyword evidence="3" id="KW-1185">Reference proteome</keyword>
<evidence type="ECO:0000313" key="3">
    <source>
        <dbReference type="Proteomes" id="UP000266841"/>
    </source>
</evidence>
<dbReference type="SUPFAM" id="SSF52540">
    <property type="entry name" value="P-loop containing nucleoside triphosphate hydrolases"/>
    <property type="match status" value="1"/>
</dbReference>
<dbReference type="GO" id="GO:0005525">
    <property type="term" value="F:GTP binding"/>
    <property type="evidence" value="ECO:0007669"/>
    <property type="project" value="InterPro"/>
</dbReference>
<organism evidence="2 3">
    <name type="scientific">Thalassiosira oceanica</name>
    <name type="common">Marine diatom</name>
    <dbReference type="NCBI Taxonomy" id="159749"/>
    <lineage>
        <taxon>Eukaryota</taxon>
        <taxon>Sar</taxon>
        <taxon>Stramenopiles</taxon>
        <taxon>Ochrophyta</taxon>
        <taxon>Bacillariophyta</taxon>
        <taxon>Coscinodiscophyceae</taxon>
        <taxon>Thalassiosirophycidae</taxon>
        <taxon>Thalassiosirales</taxon>
        <taxon>Thalassiosiraceae</taxon>
        <taxon>Thalassiosira</taxon>
    </lineage>
</organism>
<dbReference type="InterPro" id="IPR027417">
    <property type="entry name" value="P-loop_NTPase"/>
</dbReference>
<dbReference type="OMA" id="YHEAHAC"/>
<dbReference type="Gene3D" id="3.40.50.300">
    <property type="entry name" value="P-loop containing nucleotide triphosphate hydrolases"/>
    <property type="match status" value="1"/>
</dbReference>
<comment type="caution">
    <text evidence="2">The sequence shown here is derived from an EMBL/GenBank/DDBJ whole genome shotgun (WGS) entry which is preliminary data.</text>
</comment>
<dbReference type="PANTHER" id="PTHR47978">
    <property type="match status" value="1"/>
</dbReference>
<dbReference type="EMBL" id="AGNL01003138">
    <property type="protein sequence ID" value="EJK75086.1"/>
    <property type="molecule type" value="Genomic_DNA"/>
</dbReference>
<proteinExistence type="predicted"/>
<dbReference type="Pfam" id="PF00071">
    <property type="entry name" value="Ras"/>
    <property type="match status" value="1"/>
</dbReference>
<dbReference type="Proteomes" id="UP000266841">
    <property type="component" value="Unassembled WGS sequence"/>
</dbReference>
<name>K0TL83_THAOC</name>
<gene>
    <name evidence="2" type="ORF">THAOC_03204</name>
</gene>
<evidence type="ECO:0000313" key="2">
    <source>
        <dbReference type="EMBL" id="EJK75086.1"/>
    </source>
</evidence>
<dbReference type="PROSITE" id="PS51419">
    <property type="entry name" value="RAB"/>
    <property type="match status" value="1"/>
</dbReference>
<evidence type="ECO:0000256" key="1">
    <source>
        <dbReference type="ARBA" id="ARBA00022741"/>
    </source>
</evidence>
<dbReference type="GO" id="GO:0003924">
    <property type="term" value="F:GTPase activity"/>
    <property type="evidence" value="ECO:0007669"/>
    <property type="project" value="InterPro"/>
</dbReference>
<accession>K0TL83</accession>
<protein>
    <submittedName>
        <fullName evidence="2">Uncharacterized protein</fullName>
    </submittedName>
</protein>
<dbReference type="SMART" id="SM00175">
    <property type="entry name" value="RAB"/>
    <property type="match status" value="1"/>
</dbReference>
<reference evidence="2 3" key="1">
    <citation type="journal article" date="2012" name="Genome Biol.">
        <title>Genome and low-iron response of an oceanic diatom adapted to chronic iron limitation.</title>
        <authorList>
            <person name="Lommer M."/>
            <person name="Specht M."/>
            <person name="Roy A.S."/>
            <person name="Kraemer L."/>
            <person name="Andreson R."/>
            <person name="Gutowska M.A."/>
            <person name="Wolf J."/>
            <person name="Bergner S.V."/>
            <person name="Schilhabel M.B."/>
            <person name="Klostermeier U.C."/>
            <person name="Beiko R.G."/>
            <person name="Rosenstiel P."/>
            <person name="Hippler M."/>
            <person name="Laroche J."/>
        </authorList>
    </citation>
    <scope>NUCLEOTIDE SEQUENCE [LARGE SCALE GENOMIC DNA]</scope>
    <source>
        <strain evidence="2 3">CCMP1005</strain>
    </source>
</reference>
<dbReference type="AlphaFoldDB" id="K0TL83"/>
<sequence length="192" mass="21708">MSGHHKEDFQMDPNVKIVVLGDKAVGKSKVLERYLVNEYNDTRQPTHGLTLHRKKVAVGKETLVVEFCDVSGDKAFNKVHPACFYGASCAILMFDVTRKQTYLDLRYFFNVVRRHNPSIPCIVVANKIDFSYEAVQKKSFRFPAEHGLPFFFTSAVDGTNCSKVFEEALIASVEKNRDAGKDFLSECLGLFD</sequence>
<dbReference type="SMART" id="SM00173">
    <property type="entry name" value="RAS"/>
    <property type="match status" value="1"/>
</dbReference>
<dbReference type="InterPro" id="IPR005225">
    <property type="entry name" value="Small_GTP-bd"/>
</dbReference>
<dbReference type="OrthoDB" id="48625at2759"/>
<dbReference type="PRINTS" id="PR00449">
    <property type="entry name" value="RASTRNSFRMNG"/>
</dbReference>
<dbReference type="NCBIfam" id="TIGR00231">
    <property type="entry name" value="small_GTP"/>
    <property type="match status" value="1"/>
</dbReference>